<feature type="domain" description="Rhamnogalacturonase A/B/Epimerase-like pectate lyase" evidence="3">
    <location>
        <begin position="31"/>
        <end position="83"/>
    </location>
</feature>
<comment type="caution">
    <text evidence="4">The sequence shown here is derived from an EMBL/GenBank/DDBJ whole genome shotgun (WGS) entry which is preliminary data.</text>
</comment>
<dbReference type="SUPFAM" id="SSF51126">
    <property type="entry name" value="Pectin lyase-like"/>
    <property type="match status" value="1"/>
</dbReference>
<proteinExistence type="predicted"/>
<dbReference type="InterPro" id="IPR012334">
    <property type="entry name" value="Pectin_lyas_fold"/>
</dbReference>
<evidence type="ECO:0000259" key="3">
    <source>
        <dbReference type="Pfam" id="PF12708"/>
    </source>
</evidence>
<dbReference type="InterPro" id="IPR006626">
    <property type="entry name" value="PbH1"/>
</dbReference>
<dbReference type="Proteomes" id="UP001500954">
    <property type="component" value="Unassembled WGS sequence"/>
</dbReference>
<dbReference type="InterPro" id="IPR024535">
    <property type="entry name" value="RHGA/B-epi-like_pectate_lyase"/>
</dbReference>
<dbReference type="Pfam" id="PF12708">
    <property type="entry name" value="Pect-lyase_RHGA_epim"/>
    <property type="match status" value="1"/>
</dbReference>
<dbReference type="InterPro" id="IPR011050">
    <property type="entry name" value="Pectin_lyase_fold/virulence"/>
</dbReference>
<dbReference type="PANTHER" id="PTHR31375">
    <property type="match status" value="1"/>
</dbReference>
<organism evidence="4 5">
    <name type="scientific">Snuella lapsa</name>
    <dbReference type="NCBI Taxonomy" id="870481"/>
    <lineage>
        <taxon>Bacteria</taxon>
        <taxon>Pseudomonadati</taxon>
        <taxon>Bacteroidota</taxon>
        <taxon>Flavobacteriia</taxon>
        <taxon>Flavobacteriales</taxon>
        <taxon>Flavobacteriaceae</taxon>
        <taxon>Snuella</taxon>
    </lineage>
</organism>
<name>A0ABP6Y3E0_9FLAO</name>
<evidence type="ECO:0000313" key="5">
    <source>
        <dbReference type="Proteomes" id="UP001500954"/>
    </source>
</evidence>
<protein>
    <recommendedName>
        <fullName evidence="3">Rhamnogalacturonase A/B/Epimerase-like pectate lyase domain-containing protein</fullName>
    </recommendedName>
</protein>
<sequence>MRPLHFYKIAITLLLIATTGFYNYAQKPKQIINVRDYGALPNDGKDDTKALRNAVKAAIAQPNSKLLLPAGHYHISDPLALKIQSDALSGKLGKNPQDQLFVPNKEYAIGLDFNGAKDLEIQAKDALLICDGWMEPLSFRNARNISLNGITIDYKQRPNNQGEIVNMGTDFVDVTFTKEEHLAKDQIVLRIMIYDKTKQSFSGAGVYYKRKEQIAPNTMRFYGKDIRNQSKLGNMLITYSGFHYRPAILIYKTKDIVLNNVTINSQAGMGIVGHLSENITMNHLKIVPNQGRYASTNTDATHFATNRGFIKFNACEFGGQGDDATNVHTYYTSIANNDPNTKQCDIMVDRKNYTHSSYLDEPQAGDVLAIINKNTLEEKGYVRVRQFWTNPLQDKVRIEYDGEIPNDTDNYYLINITTTPQLEFKHCIVRSHRARSVLVKTRKVLIKNNTFSNTTGTAIHVGAEGDWGEGTASEDVIITDNVFNNCGLGGPNDGTIEGASAVALHVKAPNKNIPGLHKRILIENNVVNGGKHAIVIKSSEDITIRNNVFNNLTNAPISVGTTTRLKAYNNHGTNTITIGNDQPTLPNQY</sequence>
<dbReference type="Gene3D" id="2.160.20.10">
    <property type="entry name" value="Single-stranded right-handed beta-helix, Pectin lyase-like"/>
    <property type="match status" value="2"/>
</dbReference>
<dbReference type="RefSeq" id="WP_345006745.1">
    <property type="nucleotide sequence ID" value="NZ_BAABCY010000072.1"/>
</dbReference>
<evidence type="ECO:0000256" key="1">
    <source>
        <dbReference type="ARBA" id="ARBA00004613"/>
    </source>
</evidence>
<keyword evidence="5" id="KW-1185">Reference proteome</keyword>
<accession>A0ABP6Y3E0</accession>
<gene>
    <name evidence="4" type="ORF">GCM10022395_26250</name>
</gene>
<keyword evidence="2" id="KW-0964">Secreted</keyword>
<comment type="subcellular location">
    <subcellularLocation>
        <location evidence="1">Secreted</location>
    </subcellularLocation>
</comment>
<evidence type="ECO:0000313" key="4">
    <source>
        <dbReference type="EMBL" id="GAA3576072.1"/>
    </source>
</evidence>
<dbReference type="SMART" id="SM00710">
    <property type="entry name" value="PbH1"/>
    <property type="match status" value="4"/>
</dbReference>
<reference evidence="5" key="1">
    <citation type="journal article" date="2019" name="Int. J. Syst. Evol. Microbiol.">
        <title>The Global Catalogue of Microorganisms (GCM) 10K type strain sequencing project: providing services to taxonomists for standard genome sequencing and annotation.</title>
        <authorList>
            <consortium name="The Broad Institute Genomics Platform"/>
            <consortium name="The Broad Institute Genome Sequencing Center for Infectious Disease"/>
            <person name="Wu L."/>
            <person name="Ma J."/>
        </authorList>
    </citation>
    <scope>NUCLEOTIDE SEQUENCE [LARGE SCALE GENOMIC DNA]</scope>
    <source>
        <strain evidence="5">JCM 17111</strain>
    </source>
</reference>
<dbReference type="EMBL" id="BAABCY010000072">
    <property type="protein sequence ID" value="GAA3576072.1"/>
    <property type="molecule type" value="Genomic_DNA"/>
</dbReference>
<evidence type="ECO:0000256" key="2">
    <source>
        <dbReference type="ARBA" id="ARBA00022525"/>
    </source>
</evidence>